<organism evidence="2 3">
    <name type="scientific">Mycobacterium paragordonae</name>
    <dbReference type="NCBI Taxonomy" id="1389713"/>
    <lineage>
        <taxon>Bacteria</taxon>
        <taxon>Bacillati</taxon>
        <taxon>Actinomycetota</taxon>
        <taxon>Actinomycetes</taxon>
        <taxon>Mycobacteriales</taxon>
        <taxon>Mycobacteriaceae</taxon>
        <taxon>Mycobacterium</taxon>
    </lineage>
</organism>
<sequence length="51" mass="5674">MDTTMSDPPVTYLADHGIWLAIPAFLPALIVVGVVLYVAMRNRRSSDKKQD</sequence>
<evidence type="ECO:0000256" key="1">
    <source>
        <dbReference type="SAM" id="Phobius"/>
    </source>
</evidence>
<dbReference type="EMBL" id="BLKX01000001">
    <property type="protein sequence ID" value="GFG78929.1"/>
    <property type="molecule type" value="Genomic_DNA"/>
</dbReference>
<reference evidence="2 3" key="1">
    <citation type="journal article" date="2019" name="Emerg. Microbes Infect.">
        <title>Comprehensive subspecies identification of 175 nontuberculous mycobacteria species based on 7547 genomic profiles.</title>
        <authorList>
            <person name="Matsumoto Y."/>
            <person name="Kinjo T."/>
            <person name="Motooka D."/>
            <person name="Nabeya D."/>
            <person name="Jung N."/>
            <person name="Uechi K."/>
            <person name="Horii T."/>
            <person name="Iida T."/>
            <person name="Fujita J."/>
            <person name="Nakamura S."/>
        </authorList>
    </citation>
    <scope>NUCLEOTIDE SEQUENCE [LARGE SCALE GENOMIC DNA]</scope>
    <source>
        <strain evidence="2 3">JCM 18565</strain>
    </source>
</reference>
<feature type="transmembrane region" description="Helical" evidence="1">
    <location>
        <begin position="20"/>
        <end position="40"/>
    </location>
</feature>
<comment type="caution">
    <text evidence="2">The sequence shown here is derived from an EMBL/GenBank/DDBJ whole genome shotgun (WGS) entry which is preliminary data.</text>
</comment>
<protein>
    <submittedName>
        <fullName evidence="2">Uncharacterized protein</fullName>
    </submittedName>
</protein>
<dbReference type="Proteomes" id="UP000465240">
    <property type="component" value="Unassembled WGS sequence"/>
</dbReference>
<proteinExistence type="predicted"/>
<name>A0ABQ1C3F5_9MYCO</name>
<keyword evidence="1" id="KW-0472">Membrane</keyword>
<evidence type="ECO:0000313" key="3">
    <source>
        <dbReference type="Proteomes" id="UP000465240"/>
    </source>
</evidence>
<keyword evidence="3" id="KW-1185">Reference proteome</keyword>
<keyword evidence="1" id="KW-1133">Transmembrane helix</keyword>
<keyword evidence="1" id="KW-0812">Transmembrane</keyword>
<accession>A0ABQ1C3F5</accession>
<evidence type="ECO:0000313" key="2">
    <source>
        <dbReference type="EMBL" id="GFG78929.1"/>
    </source>
</evidence>
<gene>
    <name evidence="2" type="ORF">MPRG_22050</name>
</gene>